<dbReference type="PANTHER" id="PTHR15711">
    <property type="entry name" value="RAP GTPASE-ACTIVATING PROTEIN"/>
    <property type="match status" value="1"/>
</dbReference>
<proteinExistence type="predicted"/>
<reference evidence="4 5" key="1">
    <citation type="journal article" date="2018" name="Genome Biol. Evol.">
        <title>Multiple Roots of Fruiting Body Formation in Amoebozoa.</title>
        <authorList>
            <person name="Hillmann F."/>
            <person name="Forbes G."/>
            <person name="Novohradska S."/>
            <person name="Ferling I."/>
            <person name="Riege K."/>
            <person name="Groth M."/>
            <person name="Westermann M."/>
            <person name="Marz M."/>
            <person name="Spaller T."/>
            <person name="Winckler T."/>
            <person name="Schaap P."/>
            <person name="Glockner G."/>
        </authorList>
    </citation>
    <scope>NUCLEOTIDE SEQUENCE [LARGE SCALE GENOMIC DNA]</scope>
    <source>
        <strain evidence="4 5">Jena</strain>
    </source>
</reference>
<dbReference type="InterPro" id="IPR050989">
    <property type="entry name" value="Rap1_Ran_GAP"/>
</dbReference>
<evidence type="ECO:0000313" key="4">
    <source>
        <dbReference type="EMBL" id="PRP76271.1"/>
    </source>
</evidence>
<dbReference type="SUPFAM" id="SSF111347">
    <property type="entry name" value="Rap/Ran-GAP"/>
    <property type="match status" value="1"/>
</dbReference>
<feature type="region of interest" description="Disordered" evidence="2">
    <location>
        <begin position="153"/>
        <end position="179"/>
    </location>
</feature>
<dbReference type="Pfam" id="PF02145">
    <property type="entry name" value="Rap_GAP"/>
    <property type="match status" value="1"/>
</dbReference>
<accession>A0A2P6MX48</accession>
<evidence type="ECO:0000256" key="2">
    <source>
        <dbReference type="SAM" id="MobiDB-lite"/>
    </source>
</evidence>
<dbReference type="AlphaFoldDB" id="A0A2P6MX48"/>
<feature type="domain" description="Rap-GAP" evidence="3">
    <location>
        <begin position="416"/>
        <end position="633"/>
    </location>
</feature>
<protein>
    <recommendedName>
        <fullName evidence="3">Rap-GAP domain-containing protein</fullName>
    </recommendedName>
</protein>
<dbReference type="Gene3D" id="3.40.50.11210">
    <property type="entry name" value="Rap/Ran-GAP"/>
    <property type="match status" value="1"/>
</dbReference>
<keyword evidence="5" id="KW-1185">Reference proteome</keyword>
<dbReference type="STRING" id="1890364.A0A2P6MX48"/>
<organism evidence="4 5">
    <name type="scientific">Planoprotostelium fungivorum</name>
    <dbReference type="NCBI Taxonomy" id="1890364"/>
    <lineage>
        <taxon>Eukaryota</taxon>
        <taxon>Amoebozoa</taxon>
        <taxon>Evosea</taxon>
        <taxon>Variosea</taxon>
        <taxon>Cavosteliida</taxon>
        <taxon>Cavosteliaceae</taxon>
        <taxon>Planoprotostelium</taxon>
    </lineage>
</organism>
<dbReference type="Proteomes" id="UP000241769">
    <property type="component" value="Unassembled WGS sequence"/>
</dbReference>
<feature type="region of interest" description="Disordered" evidence="2">
    <location>
        <begin position="222"/>
        <end position="259"/>
    </location>
</feature>
<comment type="caution">
    <text evidence="4">The sequence shown here is derived from an EMBL/GenBank/DDBJ whole genome shotgun (WGS) entry which is preliminary data.</text>
</comment>
<evidence type="ECO:0000313" key="5">
    <source>
        <dbReference type="Proteomes" id="UP000241769"/>
    </source>
</evidence>
<dbReference type="FunFam" id="3.40.50.11210:FF:000001">
    <property type="entry name" value="Ral GTPase-activating protein subunit alpha-1 isoform 1"/>
    <property type="match status" value="1"/>
</dbReference>
<evidence type="ECO:0000256" key="1">
    <source>
        <dbReference type="ARBA" id="ARBA00022468"/>
    </source>
</evidence>
<feature type="compositionally biased region" description="Low complexity" evidence="2">
    <location>
        <begin position="242"/>
        <end position="256"/>
    </location>
</feature>
<dbReference type="InterPro" id="IPR035974">
    <property type="entry name" value="Rap/Ran-GAP_sf"/>
</dbReference>
<dbReference type="EMBL" id="MDYQ01000337">
    <property type="protein sequence ID" value="PRP76271.1"/>
    <property type="molecule type" value="Genomic_DNA"/>
</dbReference>
<gene>
    <name evidence="4" type="ORF">PROFUN_07793</name>
</gene>
<feature type="compositionally biased region" description="Basic and acidic residues" evidence="2">
    <location>
        <begin position="25"/>
        <end position="38"/>
    </location>
</feature>
<dbReference type="GO" id="GO:0051056">
    <property type="term" value="P:regulation of small GTPase mediated signal transduction"/>
    <property type="evidence" value="ECO:0007669"/>
    <property type="project" value="InterPro"/>
</dbReference>
<feature type="region of interest" description="Disordered" evidence="2">
    <location>
        <begin position="1"/>
        <end position="93"/>
    </location>
</feature>
<feature type="compositionally biased region" description="Polar residues" evidence="2">
    <location>
        <begin position="226"/>
        <end position="236"/>
    </location>
</feature>
<evidence type="ECO:0000259" key="3">
    <source>
        <dbReference type="PROSITE" id="PS50085"/>
    </source>
</evidence>
<dbReference type="InParanoid" id="A0A2P6MX48"/>
<dbReference type="PROSITE" id="PS50085">
    <property type="entry name" value="RAPGAP"/>
    <property type="match status" value="1"/>
</dbReference>
<dbReference type="InterPro" id="IPR000331">
    <property type="entry name" value="Rap/Ran_GAP_dom"/>
</dbReference>
<dbReference type="OrthoDB" id="2499658at2759"/>
<name>A0A2P6MX48_9EUKA</name>
<dbReference type="GO" id="GO:0005096">
    <property type="term" value="F:GTPase activator activity"/>
    <property type="evidence" value="ECO:0007669"/>
    <property type="project" value="UniProtKB-KW"/>
</dbReference>
<sequence length="639" mass="71883">MSLRKVQLLDKQTGGSTDDLVELLTHSKFEESDLKMTEDTPEAPSFEEVLTDEDDEGSYLVERPNEELKSPLSDPIAKRPRPRPKSVSVSTGNSNPLVVNTITRRRRFVLSELDGADVNVENLTTEQLLQLDEVVNKNEKGALENLIASFKQEGPAHPASDRHGGQLSPPMDKKKSSELTELRQMRNDWRRSRHVTTREGTMIGITKSDGMPGLAKKILGGKERGMQQSSSATNISAKVRASSSLSTSPTSVKSPLMSSEKHKGDFVTVQDVRLERIPLSHVQSSVQEESKQAVHCRDFWLELGKVYQQFSYCVPRLEDTDKYEKYYLKEFYGQKHMHYVGSTENKELVIVSVREVEDAADKTTHFICLYRNYTKVMFETSRSGVASKKVKGALQLITQCKKMNKIDSNANFDLNLLKFEGKMVVTHQKIGVLLRLKGQTTENDMFNNRENASPDFEEFLQFLGDRVELQGHAGFAGGLDVKKNTTGTASVYTVFHDLEVMFHVSTLLPHFPADPQQVEKKRHIGNDIVVIIFNEADEPFDPSIMRSEYNNVYVFIQPVKEPGIATRYGVTVASKGGTPPFGPLLTSPPIYQKNSAFRNFLLTKVINAERASFEAPSFAPKIKRTRKILIEELVSNCKK</sequence>
<keyword evidence="1" id="KW-0343">GTPase activation</keyword>